<proteinExistence type="predicted"/>
<sequence>MARGLLDAFRKPDFNVAAFVRDAGQGDDTSRLSQQLQDAAVTLEEDLRREIAACHEELLLCASSINDLDGQLGEAHDIVGALKTSVARVRGEILEPFQDIKWKVELLERMQAVNVLIRRVVRFLWDARKLRSQMDAPGKDFSKAAHTLHELELLLQESGLDKVDILRAEVLWIRDVSAKVRRQSEEDLRTGTRQGNHIALSVALQVFFNLQCLWPMLKKLLTELLEEVRQAPLPASSGFHQALEVNLQVLVAQTQRVHALDEIVQAKADPVTHKSFQSVLEASNVSSLTSHFWAEAAGVFKAKFAKVCQDRAFRAKAVSDCPKVLQSLVSAVEKLGRGKVMKAQERETLFQSAAELRNEYLGEAIKRITEPVEIMLPDKLLSSLSASGERITGEAAATDELPTMHDLRRYVQLLVTELERVESCPELLLKEIVRSVRSSVLFFATRLEQVVDSSTDIQCLRTEDGRLQLISPPPMPAAGHARNARLFGIAHHTLNALRELVPQRFHHAVLTEQVQSTLKQTQAAVVTPIFGSLQKSFTKAAVGSSAEKNAVCQAANHLSRYYFSLFGAGQLQSYIKDFCGFAVRCFLSAAALVKPCGAPERSVLVKDLEVLEAMLATLDADYQSRIRYEASVLNEFKKLLAIPADGLDLEELTNVIPMHLLLTYLVHQIEAPSLPDSLRLSRAAYLEAEALPLWEEKAQALDTFKVNVVNLSDQCDPSKSPLIAFILAKTR</sequence>
<gene>
    <name evidence="1" type="ORF">CCMP2556_LOCUS6393</name>
</gene>
<protein>
    <submittedName>
        <fullName evidence="1">Uncharacterized protein</fullName>
    </submittedName>
</protein>
<organism evidence="1 2">
    <name type="scientific">Durusdinium trenchii</name>
    <dbReference type="NCBI Taxonomy" id="1381693"/>
    <lineage>
        <taxon>Eukaryota</taxon>
        <taxon>Sar</taxon>
        <taxon>Alveolata</taxon>
        <taxon>Dinophyceae</taxon>
        <taxon>Suessiales</taxon>
        <taxon>Symbiodiniaceae</taxon>
        <taxon>Durusdinium</taxon>
    </lineage>
</organism>
<evidence type="ECO:0000313" key="1">
    <source>
        <dbReference type="EMBL" id="CAK9001289.1"/>
    </source>
</evidence>
<dbReference type="PANTHER" id="PTHR13228:SF3">
    <property type="entry name" value="CONSERVED OLIGOMERIC GOLGI COMPLEX SUBUNIT 5"/>
    <property type="match status" value="1"/>
</dbReference>
<dbReference type="InterPro" id="IPR019465">
    <property type="entry name" value="Cog5"/>
</dbReference>
<dbReference type="InterPro" id="IPR049176">
    <property type="entry name" value="COG5_N"/>
</dbReference>
<dbReference type="Pfam" id="PF10392">
    <property type="entry name" value="COG5_N"/>
    <property type="match status" value="1"/>
</dbReference>
<dbReference type="Proteomes" id="UP001642484">
    <property type="component" value="Unassembled WGS sequence"/>
</dbReference>
<comment type="caution">
    <text evidence="1">The sequence shown here is derived from an EMBL/GenBank/DDBJ whole genome shotgun (WGS) entry which is preliminary data.</text>
</comment>
<dbReference type="InterPro" id="IPR048485">
    <property type="entry name" value="COG5_helical"/>
</dbReference>
<reference evidence="1 2" key="1">
    <citation type="submission" date="2024-02" db="EMBL/GenBank/DDBJ databases">
        <authorList>
            <person name="Chen Y."/>
            <person name="Shah S."/>
            <person name="Dougan E. K."/>
            <person name="Thang M."/>
            <person name="Chan C."/>
        </authorList>
    </citation>
    <scope>NUCLEOTIDE SEQUENCE [LARGE SCALE GENOMIC DNA]</scope>
</reference>
<dbReference type="Pfam" id="PF20649">
    <property type="entry name" value="COG5_C"/>
    <property type="match status" value="1"/>
</dbReference>
<evidence type="ECO:0000313" key="2">
    <source>
        <dbReference type="Proteomes" id="UP001642484"/>
    </source>
</evidence>
<name>A0ABP0IJ01_9DINO</name>
<accession>A0ABP0IJ01</accession>
<dbReference type="EMBL" id="CAXAMN010002780">
    <property type="protein sequence ID" value="CAK9001289.1"/>
    <property type="molecule type" value="Genomic_DNA"/>
</dbReference>
<dbReference type="PANTHER" id="PTHR13228">
    <property type="entry name" value="CONSERVED OLIGOMERIC GOLGI COMPLEX COMPONENT 5"/>
    <property type="match status" value="1"/>
</dbReference>
<keyword evidence="2" id="KW-1185">Reference proteome</keyword>